<dbReference type="Proteomes" id="UP000829291">
    <property type="component" value="Chromosome 6"/>
</dbReference>
<feature type="chain" id="PRO_5026792139" description="Cytosolic beta-glucosidase" evidence="17">
    <location>
        <begin position="23"/>
        <end position="495"/>
    </location>
</feature>
<comment type="catalytic activity">
    <reaction evidence="9">
        <text>a beta-D-xylosyl-(1&lt;-&gt;1')-N-acylsphing-4-enine + cholesterol = cholesteryl 3-beta-D-xyloside + an N-acylsphing-4-enine</text>
        <dbReference type="Rhea" id="RHEA:70239"/>
        <dbReference type="ChEBI" id="CHEBI:16113"/>
        <dbReference type="ChEBI" id="CHEBI:52639"/>
        <dbReference type="ChEBI" id="CHEBI:189067"/>
        <dbReference type="ChEBI" id="CHEBI:189068"/>
    </reaction>
    <physiologicalReaction direction="left-to-right" evidence="9">
        <dbReference type="Rhea" id="RHEA:70240"/>
    </physiologicalReaction>
    <physiologicalReaction direction="right-to-left" evidence="9">
        <dbReference type="Rhea" id="RHEA:70241"/>
    </physiologicalReaction>
</comment>
<dbReference type="AlphaFoldDB" id="A0A6J0BH03"/>
<name>A0A6J0BH03_NEOLC</name>
<keyword evidence="18" id="KW-1185">Reference proteome</keyword>
<gene>
    <name evidence="19" type="primary">LOC107219675</name>
</gene>
<evidence type="ECO:0000256" key="7">
    <source>
        <dbReference type="ARBA" id="ARBA00048813"/>
    </source>
</evidence>
<keyword evidence="5" id="KW-0326">Glycosidase</keyword>
<dbReference type="PRINTS" id="PR00131">
    <property type="entry name" value="GLHYDRLASE1"/>
</dbReference>
<reference evidence="19" key="1">
    <citation type="submission" date="2025-08" db="UniProtKB">
        <authorList>
            <consortium name="RefSeq"/>
        </authorList>
    </citation>
    <scope>IDENTIFICATION</scope>
    <source>
        <tissue evidence="19">Thorax and Abdomen</tissue>
    </source>
</reference>
<accession>A0A6J0BH03</accession>
<dbReference type="EC" id="3.2.1.21" evidence="3"/>
<evidence type="ECO:0000256" key="6">
    <source>
        <dbReference type="ARBA" id="ARBA00033698"/>
    </source>
</evidence>
<feature type="signal peptide" evidence="17">
    <location>
        <begin position="1"/>
        <end position="22"/>
    </location>
</feature>
<comment type="catalytic activity">
    <reaction evidence="8">
        <text>beta-D-galactosyl-(1&lt;-&gt;1')-N-octadecanoylsphing-4-enine + H2O = N-octadecanoylsphing-4-enine + D-galactose</text>
        <dbReference type="Rhea" id="RHEA:59292"/>
        <dbReference type="ChEBI" id="CHEBI:4139"/>
        <dbReference type="ChEBI" id="CHEBI:15377"/>
        <dbReference type="ChEBI" id="CHEBI:72961"/>
        <dbReference type="ChEBI" id="CHEBI:84720"/>
    </reaction>
    <physiologicalReaction direction="left-to-right" evidence="8">
        <dbReference type="Rhea" id="RHEA:59293"/>
    </physiologicalReaction>
</comment>
<dbReference type="SUPFAM" id="SSF51445">
    <property type="entry name" value="(Trans)glycosidases"/>
    <property type="match status" value="1"/>
</dbReference>
<evidence type="ECO:0000256" key="2">
    <source>
        <dbReference type="ARBA" id="ARBA00012657"/>
    </source>
</evidence>
<organism evidence="19">
    <name type="scientific">Neodiprion lecontei</name>
    <name type="common">Redheaded pine sawfly</name>
    <dbReference type="NCBI Taxonomy" id="441921"/>
    <lineage>
        <taxon>Eukaryota</taxon>
        <taxon>Metazoa</taxon>
        <taxon>Ecdysozoa</taxon>
        <taxon>Arthropoda</taxon>
        <taxon>Hexapoda</taxon>
        <taxon>Insecta</taxon>
        <taxon>Pterygota</taxon>
        <taxon>Neoptera</taxon>
        <taxon>Endopterygota</taxon>
        <taxon>Hymenoptera</taxon>
        <taxon>Tenthredinoidea</taxon>
        <taxon>Diprionidae</taxon>
        <taxon>Diprioninae</taxon>
        <taxon>Neodiprion</taxon>
    </lineage>
</organism>
<dbReference type="InterPro" id="IPR001360">
    <property type="entry name" value="Glyco_hydro_1"/>
</dbReference>
<evidence type="ECO:0000256" key="8">
    <source>
        <dbReference type="ARBA" id="ARBA00050809"/>
    </source>
</evidence>
<comment type="catalytic activity">
    <reaction evidence="1">
        <text>Hydrolysis of terminal, non-reducing beta-D-glucosyl residues with release of beta-D-glucose.</text>
        <dbReference type="EC" id="3.2.1.21"/>
    </reaction>
</comment>
<proteinExistence type="inferred from homology"/>
<comment type="similarity">
    <text evidence="12">Belongs to the glycosyl hydrolase 1 family. Klotho subfamily.</text>
</comment>
<dbReference type="KEGG" id="nlo:107219675"/>
<dbReference type="InterPro" id="IPR017853">
    <property type="entry name" value="GH"/>
</dbReference>
<dbReference type="Pfam" id="PF00232">
    <property type="entry name" value="Glyco_hydro_1"/>
    <property type="match status" value="1"/>
</dbReference>
<comment type="catalytic activity">
    <reaction evidence="10">
        <text>beta-D-glucosyl-(1&lt;-&gt;1)-N-octadecanoylsphing-4-enine + H2O = N-octadecanoylsphing-4-enine + D-glucose</text>
        <dbReference type="Rhea" id="RHEA:59284"/>
        <dbReference type="ChEBI" id="CHEBI:4167"/>
        <dbReference type="ChEBI" id="CHEBI:15377"/>
        <dbReference type="ChEBI" id="CHEBI:72961"/>
        <dbReference type="ChEBI" id="CHEBI:84719"/>
    </reaction>
    <physiologicalReaction direction="left-to-right" evidence="10">
        <dbReference type="Rhea" id="RHEA:59285"/>
    </physiologicalReaction>
</comment>
<dbReference type="PANTHER" id="PTHR10353:SF36">
    <property type="entry name" value="LP05116P"/>
    <property type="match status" value="1"/>
</dbReference>
<evidence type="ECO:0000256" key="12">
    <source>
        <dbReference type="ARBA" id="ARBA00060858"/>
    </source>
</evidence>
<dbReference type="PANTHER" id="PTHR10353">
    <property type="entry name" value="GLYCOSYL HYDROLASE"/>
    <property type="match status" value="1"/>
</dbReference>
<evidence type="ECO:0000256" key="16">
    <source>
        <dbReference type="ARBA" id="ARBA00083229"/>
    </source>
</evidence>
<dbReference type="FunCoup" id="A0A6J0BH03">
    <property type="interactions" value="2"/>
</dbReference>
<evidence type="ECO:0000256" key="4">
    <source>
        <dbReference type="ARBA" id="ARBA00022801"/>
    </source>
</evidence>
<evidence type="ECO:0000256" key="11">
    <source>
        <dbReference type="ARBA" id="ARBA00052085"/>
    </source>
</evidence>
<dbReference type="GeneID" id="107219675"/>
<evidence type="ECO:0000256" key="3">
    <source>
        <dbReference type="ARBA" id="ARBA00012744"/>
    </source>
</evidence>
<dbReference type="OrthoDB" id="65569at2759"/>
<dbReference type="InParanoid" id="A0A6J0BH03"/>
<comment type="catalytic activity">
    <reaction evidence="6">
        <text>a beta-D-galactosyl-(1&lt;-&gt;1')-N-acylsphing-4-enine + H2O = an N-acylsphing-4-enine + D-galactose</text>
        <dbReference type="Rhea" id="RHEA:14297"/>
        <dbReference type="ChEBI" id="CHEBI:4139"/>
        <dbReference type="ChEBI" id="CHEBI:15377"/>
        <dbReference type="ChEBI" id="CHEBI:18390"/>
        <dbReference type="ChEBI" id="CHEBI:52639"/>
        <dbReference type="EC" id="3.2.1.46"/>
    </reaction>
    <physiologicalReaction direction="left-to-right" evidence="6">
        <dbReference type="Rhea" id="RHEA:14298"/>
    </physiologicalReaction>
</comment>
<comment type="catalytic activity">
    <reaction evidence="7">
        <text>beta-D-galactosyl-(1&lt;-&gt;1)-sphing-4-enine + H2O = sphing-4-enine + D-galactose</text>
        <dbReference type="Rhea" id="RHEA:43908"/>
        <dbReference type="ChEBI" id="CHEBI:4139"/>
        <dbReference type="ChEBI" id="CHEBI:15377"/>
        <dbReference type="ChEBI" id="CHEBI:57756"/>
        <dbReference type="ChEBI" id="CHEBI:57934"/>
    </reaction>
    <physiologicalReaction direction="left-to-right" evidence="7">
        <dbReference type="Rhea" id="RHEA:43909"/>
    </physiologicalReaction>
</comment>
<evidence type="ECO:0000256" key="5">
    <source>
        <dbReference type="ARBA" id="ARBA00023295"/>
    </source>
</evidence>
<evidence type="ECO:0000256" key="13">
    <source>
        <dbReference type="ARBA" id="ARBA00068094"/>
    </source>
</evidence>
<dbReference type="GO" id="GO:0008422">
    <property type="term" value="F:beta-glucosidase activity"/>
    <property type="evidence" value="ECO:0007669"/>
    <property type="project" value="UniProtKB-EC"/>
</dbReference>
<dbReference type="Gene3D" id="3.20.20.80">
    <property type="entry name" value="Glycosidases"/>
    <property type="match status" value="1"/>
</dbReference>
<dbReference type="FunFam" id="3.20.20.80:FF:000011">
    <property type="entry name" value="Cytosolic beta-glucosidase"/>
    <property type="match status" value="1"/>
</dbReference>
<evidence type="ECO:0000313" key="18">
    <source>
        <dbReference type="Proteomes" id="UP000829291"/>
    </source>
</evidence>
<evidence type="ECO:0000256" key="9">
    <source>
        <dbReference type="ARBA" id="ARBA00051414"/>
    </source>
</evidence>
<evidence type="ECO:0000256" key="1">
    <source>
        <dbReference type="ARBA" id="ARBA00000448"/>
    </source>
</evidence>
<keyword evidence="4" id="KW-0378">Hydrolase</keyword>
<evidence type="ECO:0000256" key="14">
    <source>
        <dbReference type="ARBA" id="ARBA00079026"/>
    </source>
</evidence>
<sequence>MKYLWISVICCVILTEISRCQAANLTFPSNFSIGAATASYQIEGAWNTSDKGENVWDWFTHNYPDSIADGSNGDVACDSYNQYEVDVALLKNMGVDFYRFSISWSRVLPNGFANEVSEDGIQYYKNLSQLLIANDIEPVVTLYHWDHPEILEELGGWTNELMVTWYADYARIIFEELGPYVKRFITINEPTSYCLNGYNATRFAPAKILENMGHYICIHNTLKAHATAYHIYDDEFRATQNGEVGLVAYCRGWVSGDNVTDETIEQYFLFNCGWVVHPIFAGDYPEIMKTRIANISALEGYPFSRLPEFSDDWVEYINGTADFFGLNYYTSRLPVFDSDEDLGIYTIDSGVIENVNSSWSVGASDWLYVVPEGLGNLLQMIRDTYSNPPVWIMENGYSDEGESDDYDRISYYYDHLSVVLSAINDDGCNIEGYTIWSLLDNFEWADGYTKLFGVHQVDFDSSNRTRSTKLSATWWQDVLSTRELQAVPTANSTRR</sequence>
<dbReference type="RefSeq" id="XP_015513462.1">
    <property type="nucleotide sequence ID" value="XM_015657976.2"/>
</dbReference>
<evidence type="ECO:0000313" key="19">
    <source>
        <dbReference type="RefSeq" id="XP_015513462.1"/>
    </source>
</evidence>
<keyword evidence="17" id="KW-0732">Signal</keyword>
<evidence type="ECO:0000256" key="10">
    <source>
        <dbReference type="ARBA" id="ARBA00051666"/>
    </source>
</evidence>
<dbReference type="GO" id="GO:0016052">
    <property type="term" value="P:carbohydrate catabolic process"/>
    <property type="evidence" value="ECO:0007669"/>
    <property type="project" value="UniProtKB-ARBA"/>
</dbReference>
<protein>
    <recommendedName>
        <fullName evidence="13">Cytosolic beta-glucosidase</fullName>
        <ecNumber evidence="3">3.2.1.21</ecNumber>
        <ecNumber evidence="2">3.2.1.46</ecNumber>
    </recommendedName>
    <alternativeName>
        <fullName evidence="14">Cytosolic galactosylceramidase</fullName>
    </alternativeName>
    <alternativeName>
        <fullName evidence="16">Cytosolic glucosylceramidase</fullName>
    </alternativeName>
    <alternativeName>
        <fullName evidence="15">Cytosolic glycosylceramidase</fullName>
    </alternativeName>
</protein>
<dbReference type="EC" id="3.2.1.46" evidence="2"/>
<dbReference type="GO" id="GO:0004336">
    <property type="term" value="F:galactosylceramidase activity"/>
    <property type="evidence" value="ECO:0007669"/>
    <property type="project" value="UniProtKB-EC"/>
</dbReference>
<evidence type="ECO:0000256" key="15">
    <source>
        <dbReference type="ARBA" id="ARBA00081896"/>
    </source>
</evidence>
<comment type="catalytic activity">
    <reaction evidence="11">
        <text>beta-D-glucosyl-(1&lt;-&gt;1)-sphing-4-enine + H2O = sphing-4-enine + D-glucose</text>
        <dbReference type="Rhea" id="RHEA:59288"/>
        <dbReference type="ChEBI" id="CHEBI:4167"/>
        <dbReference type="ChEBI" id="CHEBI:15377"/>
        <dbReference type="ChEBI" id="CHEBI:57756"/>
        <dbReference type="ChEBI" id="CHEBI:83992"/>
    </reaction>
    <physiologicalReaction direction="left-to-right" evidence="11">
        <dbReference type="Rhea" id="RHEA:59289"/>
    </physiologicalReaction>
</comment>
<evidence type="ECO:0000256" key="17">
    <source>
        <dbReference type="SAM" id="SignalP"/>
    </source>
</evidence>